<proteinExistence type="predicted"/>
<gene>
    <name evidence="5" type="primary">kdpD_3</name>
    <name evidence="5" type="ORF">SIID45300_02474</name>
</gene>
<evidence type="ECO:0000259" key="4">
    <source>
        <dbReference type="Pfam" id="PF02702"/>
    </source>
</evidence>
<dbReference type="RefSeq" id="WP_420905809.1">
    <property type="nucleotide sequence ID" value="NZ_BAAFGK010000004.1"/>
</dbReference>
<evidence type="ECO:0000256" key="2">
    <source>
        <dbReference type="ARBA" id="ARBA00022777"/>
    </source>
</evidence>
<sequence>MSHPFQGLTGSETRRGRIRMTLSYAPGSGKSFRLLEQARLLANRGERVVVGHVDTRGWSDEPSLPDCVVRLPSRRVTYSGVSIQEMDVDAVLALRPQVVVVDDAAHVNPPGFRHRLRHHDILELTAAGIDVLTACDLSHLDGPGERARHLAMTPMHVVLPDSFLESVWEIEALDLCTTSLLARWRSSRRVLPTWAESDEALSRLEHLREMTLRAVADWLARRAKRRIAMHPFPGPAGRVLVYADAPWPMADMLARKGARMANRLDTAWFLVYMRSSGSSDKAVDIDSAEITPTSVSLQGRPLRQEEMVHTLSLAEQLGAEVVGLDADDPVSALLDFARSHLVGHLLVGRRPQRRWWRRSTLERLIAEADGLNVHVLSWSSEDDMP</sequence>
<dbReference type="SUPFAM" id="SSF52540">
    <property type="entry name" value="P-loop containing nucleoside triphosphate hydrolases"/>
    <property type="match status" value="1"/>
</dbReference>
<protein>
    <submittedName>
        <fullName evidence="5">Sensor protein KdpD</fullName>
        <ecNumber evidence="5">2.7.13.3</ecNumber>
    </submittedName>
</protein>
<keyword evidence="3" id="KW-0902">Two-component regulatory system</keyword>
<keyword evidence="1 5" id="KW-0808">Transferase</keyword>
<evidence type="ECO:0000256" key="1">
    <source>
        <dbReference type="ARBA" id="ARBA00022679"/>
    </source>
</evidence>
<accession>A0ABQ0CBQ8</accession>
<reference evidence="5 6" key="1">
    <citation type="submission" date="2024-09" db="EMBL/GenBank/DDBJ databases">
        <title>Draft genome sequence of Candidatus Magnetaquicoccaceae bacterium FCR-1.</title>
        <authorList>
            <person name="Shimoshige H."/>
            <person name="Shimamura S."/>
            <person name="Taoka A."/>
            <person name="Kobayashi H."/>
            <person name="Maekawa T."/>
        </authorList>
    </citation>
    <scope>NUCLEOTIDE SEQUENCE [LARGE SCALE GENOMIC DNA]</scope>
    <source>
        <strain evidence="5 6">FCR-1</strain>
    </source>
</reference>
<comment type="caution">
    <text evidence="5">The sequence shown here is derived from an EMBL/GenBank/DDBJ whole genome shotgun (WGS) entry which is preliminary data.</text>
</comment>
<dbReference type="PANTHER" id="PTHR45569">
    <property type="entry name" value="SENSOR PROTEIN KDPD"/>
    <property type="match status" value="1"/>
</dbReference>
<dbReference type="EC" id="2.7.13.3" evidence="5"/>
<dbReference type="Gene3D" id="3.40.50.300">
    <property type="entry name" value="P-loop containing nucleotide triphosphate hydrolases"/>
    <property type="match status" value="1"/>
</dbReference>
<organism evidence="5 6">
    <name type="scientific">Candidatus Magnetaquiglobus chichijimensis</name>
    <dbReference type="NCBI Taxonomy" id="3141448"/>
    <lineage>
        <taxon>Bacteria</taxon>
        <taxon>Pseudomonadati</taxon>
        <taxon>Pseudomonadota</taxon>
        <taxon>Magnetococcia</taxon>
        <taxon>Magnetococcales</taxon>
        <taxon>Candidatus Magnetaquicoccaceae</taxon>
        <taxon>Candidatus Magnetaquiglobus</taxon>
    </lineage>
</organism>
<dbReference type="GO" id="GO:0004673">
    <property type="term" value="F:protein histidine kinase activity"/>
    <property type="evidence" value="ECO:0007669"/>
    <property type="project" value="UniProtKB-EC"/>
</dbReference>
<dbReference type="InterPro" id="IPR027417">
    <property type="entry name" value="P-loop_NTPase"/>
</dbReference>
<evidence type="ECO:0000256" key="3">
    <source>
        <dbReference type="ARBA" id="ARBA00023012"/>
    </source>
</evidence>
<evidence type="ECO:0000313" key="5">
    <source>
        <dbReference type="EMBL" id="GAB0058130.1"/>
    </source>
</evidence>
<evidence type="ECO:0000313" key="6">
    <source>
        <dbReference type="Proteomes" id="UP001628193"/>
    </source>
</evidence>
<name>A0ABQ0CBQ8_9PROT</name>
<dbReference type="EMBL" id="BAAFGK010000004">
    <property type="protein sequence ID" value="GAB0058130.1"/>
    <property type="molecule type" value="Genomic_DNA"/>
</dbReference>
<keyword evidence="2" id="KW-0418">Kinase</keyword>
<dbReference type="InterPro" id="IPR003852">
    <property type="entry name" value="Sig_transdc_His_kinase_KdpD_N"/>
</dbReference>
<feature type="domain" description="Signal transduction histidine kinase osmosensitive K+ channel sensor N-terminal" evidence="4">
    <location>
        <begin position="14"/>
        <end position="217"/>
    </location>
</feature>
<dbReference type="PANTHER" id="PTHR45569:SF1">
    <property type="entry name" value="SENSOR PROTEIN KDPD"/>
    <property type="match status" value="1"/>
</dbReference>
<dbReference type="Pfam" id="PF02702">
    <property type="entry name" value="KdpD"/>
    <property type="match status" value="1"/>
</dbReference>
<dbReference type="Proteomes" id="UP001628193">
    <property type="component" value="Unassembled WGS sequence"/>
</dbReference>
<dbReference type="InterPro" id="IPR052023">
    <property type="entry name" value="Histidine_kinase_KdpD"/>
</dbReference>
<keyword evidence="6" id="KW-1185">Reference proteome</keyword>